<dbReference type="GO" id="GO:0003677">
    <property type="term" value="F:DNA binding"/>
    <property type="evidence" value="ECO:0007669"/>
    <property type="project" value="InterPro"/>
</dbReference>
<dbReference type="InterPro" id="IPR001208">
    <property type="entry name" value="MCM_dom"/>
</dbReference>
<dbReference type="AlphaFoldDB" id="A0A7C1K4V9"/>
<evidence type="ECO:0000256" key="3">
    <source>
        <dbReference type="ARBA" id="ARBA00022840"/>
    </source>
</evidence>
<dbReference type="Pfam" id="PF13335">
    <property type="entry name" value="Mg_chelatase_C"/>
    <property type="match status" value="1"/>
</dbReference>
<dbReference type="Pfam" id="PF01078">
    <property type="entry name" value="Mg_chelatase"/>
    <property type="match status" value="1"/>
</dbReference>
<comment type="similarity">
    <text evidence="1">Belongs to the Mg-chelatase subunits D/I family. ComM subfamily.</text>
</comment>
<gene>
    <name evidence="5" type="ORF">ENP47_11855</name>
</gene>
<dbReference type="PANTHER" id="PTHR32039">
    <property type="entry name" value="MAGNESIUM-CHELATASE SUBUNIT CHLI"/>
    <property type="match status" value="1"/>
</dbReference>
<keyword evidence="2" id="KW-0547">Nucleotide-binding</keyword>
<name>A0A7C1K4V9_THERO</name>
<proteinExistence type="inferred from homology"/>
<protein>
    <submittedName>
        <fullName evidence="5">ATP-binding protein</fullName>
    </submittedName>
</protein>
<dbReference type="SUPFAM" id="SSF54211">
    <property type="entry name" value="Ribosomal protein S5 domain 2-like"/>
    <property type="match status" value="1"/>
</dbReference>
<accession>A0A7C1K4V9</accession>
<evidence type="ECO:0000256" key="1">
    <source>
        <dbReference type="ARBA" id="ARBA00006354"/>
    </source>
</evidence>
<evidence type="ECO:0000259" key="4">
    <source>
        <dbReference type="SMART" id="SM00382"/>
    </source>
</evidence>
<organism evidence="5">
    <name type="scientific">Thermomicrobium roseum</name>
    <dbReference type="NCBI Taxonomy" id="500"/>
    <lineage>
        <taxon>Bacteria</taxon>
        <taxon>Pseudomonadati</taxon>
        <taxon>Thermomicrobiota</taxon>
        <taxon>Thermomicrobia</taxon>
        <taxon>Thermomicrobiales</taxon>
        <taxon>Thermomicrobiaceae</taxon>
        <taxon>Thermomicrobium</taxon>
    </lineage>
</organism>
<dbReference type="InterPro" id="IPR014721">
    <property type="entry name" value="Ribsml_uS5_D2-typ_fold_subgr"/>
</dbReference>
<dbReference type="Gene3D" id="3.30.230.10">
    <property type="match status" value="1"/>
</dbReference>
<sequence length="505" mass="54343">MLARVVSCAVVGLDGVLVQVEVDIGLGSPGLTIVGLPDTAVQESRERVRAAIRNSGARMPLNGRIIVNLAPADIRKEGPAYDLPIALGILLASGQVVADVEGTVVLGELSLDGSVRHTAGVLPMVGVAREHGLRRAIVPADDAAEAALVEGIEVLPVRNLRELIEHLQGNSPIRPVAPTPIELGDELVSGIDFAEIKGQEHVKRGLELAAAGGHNVIAVGPPGAGKTLLARALPTILPPLTREEALEVTRIYSVAGLLPNGSPLVRHRPFRAPHHTVSYAGMIGGGAWPRPGEVTLAHRGVLFLDELPEFSPRVLEVLRQPLEDRVVTISRASGAVTFPASFLLVAAMNPCPCGYHGDPIRPCTCSAHEVTRYQKRISGPLLDRIDIHLHVPRVEYDKLADHRTGEPSAAVRARVEAARAVQLRRFGDPRRLNSDMTPPEIRRYCRLDEAGERLLRTAVERLGLSARAYHRVLKLARTIADLAGEERIAAVHVAEALQYRPQEFA</sequence>
<reference evidence="5" key="1">
    <citation type="journal article" date="2020" name="mSystems">
        <title>Genome- and Community-Level Interaction Insights into Carbon Utilization and Element Cycling Functions of Hydrothermarchaeota in Hydrothermal Sediment.</title>
        <authorList>
            <person name="Zhou Z."/>
            <person name="Liu Y."/>
            <person name="Xu W."/>
            <person name="Pan J."/>
            <person name="Luo Z.H."/>
            <person name="Li M."/>
        </authorList>
    </citation>
    <scope>NUCLEOTIDE SEQUENCE [LARGE SCALE GENOMIC DNA]</scope>
    <source>
        <strain evidence="5">SpSt-222</strain>
    </source>
</reference>
<dbReference type="NCBIfam" id="TIGR00368">
    <property type="entry name" value="YifB family Mg chelatase-like AAA ATPase"/>
    <property type="match status" value="1"/>
</dbReference>
<dbReference type="SMART" id="SM00382">
    <property type="entry name" value="AAA"/>
    <property type="match status" value="1"/>
</dbReference>
<evidence type="ECO:0000313" key="5">
    <source>
        <dbReference type="EMBL" id="HEF66271.1"/>
    </source>
</evidence>
<dbReference type="InterPro" id="IPR000523">
    <property type="entry name" value="Mg_chelatse_chII-like_cat_dom"/>
</dbReference>
<comment type="caution">
    <text evidence="5">The sequence shown here is derived from an EMBL/GenBank/DDBJ whole genome shotgun (WGS) entry which is preliminary data.</text>
</comment>
<dbReference type="InterPro" id="IPR027417">
    <property type="entry name" value="P-loop_NTPase"/>
</dbReference>
<dbReference type="InterPro" id="IPR020568">
    <property type="entry name" value="Ribosomal_Su5_D2-typ_SF"/>
</dbReference>
<dbReference type="InterPro" id="IPR025158">
    <property type="entry name" value="Mg_chelat-rel_C"/>
</dbReference>
<dbReference type="InterPro" id="IPR004482">
    <property type="entry name" value="Mg_chelat-rel"/>
</dbReference>
<dbReference type="Gene3D" id="3.40.50.300">
    <property type="entry name" value="P-loop containing nucleotide triphosphate hydrolases"/>
    <property type="match status" value="1"/>
</dbReference>
<evidence type="ECO:0000256" key="2">
    <source>
        <dbReference type="ARBA" id="ARBA00022741"/>
    </source>
</evidence>
<dbReference type="PANTHER" id="PTHR32039:SF7">
    <property type="entry name" value="COMPETENCE PROTEIN COMM"/>
    <property type="match status" value="1"/>
</dbReference>
<dbReference type="SUPFAM" id="SSF52540">
    <property type="entry name" value="P-loop containing nucleoside triphosphate hydrolases"/>
    <property type="match status" value="1"/>
</dbReference>
<keyword evidence="3 5" id="KW-0067">ATP-binding</keyword>
<dbReference type="Pfam" id="PF13541">
    <property type="entry name" value="ChlI"/>
    <property type="match status" value="1"/>
</dbReference>
<dbReference type="InterPro" id="IPR003593">
    <property type="entry name" value="AAA+_ATPase"/>
</dbReference>
<dbReference type="InterPro" id="IPR045006">
    <property type="entry name" value="CHLI-like"/>
</dbReference>
<dbReference type="PRINTS" id="PR01657">
    <property type="entry name" value="MCMFAMILY"/>
</dbReference>
<dbReference type="EMBL" id="DSJL01000011">
    <property type="protein sequence ID" value="HEF66271.1"/>
    <property type="molecule type" value="Genomic_DNA"/>
</dbReference>
<dbReference type="GO" id="GO:0005524">
    <property type="term" value="F:ATP binding"/>
    <property type="evidence" value="ECO:0007669"/>
    <property type="project" value="UniProtKB-KW"/>
</dbReference>
<feature type="domain" description="AAA+ ATPase" evidence="4">
    <location>
        <begin position="212"/>
        <end position="395"/>
    </location>
</feature>